<dbReference type="RefSeq" id="WP_104517832.1">
    <property type="nucleotide sequence ID" value="NZ_NHRY01000060.1"/>
</dbReference>
<evidence type="ECO:0000313" key="2">
    <source>
        <dbReference type="Proteomes" id="UP000239724"/>
    </source>
</evidence>
<keyword evidence="2" id="KW-1185">Reference proteome</keyword>
<evidence type="ECO:0000313" key="1">
    <source>
        <dbReference type="EMBL" id="PPQ36236.1"/>
    </source>
</evidence>
<name>A0A2S6NLJ0_RHOGL</name>
<reference evidence="1 2" key="1">
    <citation type="journal article" date="2018" name="Arch. Microbiol.">
        <title>New insights into the metabolic potential of the phototrophic purple bacterium Rhodopila globiformis DSM 161(T) from its draft genome sequence and evidence for a vanadium-dependent nitrogenase.</title>
        <authorList>
            <person name="Imhoff J.F."/>
            <person name="Rahn T."/>
            <person name="Kunzel S."/>
            <person name="Neulinger S.C."/>
        </authorList>
    </citation>
    <scope>NUCLEOTIDE SEQUENCE [LARGE SCALE GENOMIC DNA]</scope>
    <source>
        <strain evidence="1 2">DSM 161</strain>
    </source>
</reference>
<proteinExistence type="predicted"/>
<sequence length="71" mass="7830">MTDIYTKWVLTIIAAALVVLAGDRAVRTAFAQIGYARVQICDEQNCTQLIPTQQSVAGRTVIVWAVPVVRR</sequence>
<dbReference type="EMBL" id="NHRY01000060">
    <property type="protein sequence ID" value="PPQ36236.1"/>
    <property type="molecule type" value="Genomic_DNA"/>
</dbReference>
<gene>
    <name evidence="1" type="ORF">CCS01_05455</name>
</gene>
<dbReference type="AlphaFoldDB" id="A0A2S6NLJ0"/>
<organism evidence="1 2">
    <name type="scientific">Rhodopila globiformis</name>
    <name type="common">Rhodopseudomonas globiformis</name>
    <dbReference type="NCBI Taxonomy" id="1071"/>
    <lineage>
        <taxon>Bacteria</taxon>
        <taxon>Pseudomonadati</taxon>
        <taxon>Pseudomonadota</taxon>
        <taxon>Alphaproteobacteria</taxon>
        <taxon>Acetobacterales</taxon>
        <taxon>Acetobacteraceae</taxon>
        <taxon>Rhodopila</taxon>
    </lineage>
</organism>
<protein>
    <submittedName>
        <fullName evidence="1">Uncharacterized protein</fullName>
    </submittedName>
</protein>
<dbReference type="Proteomes" id="UP000239724">
    <property type="component" value="Unassembled WGS sequence"/>
</dbReference>
<comment type="caution">
    <text evidence="1">The sequence shown here is derived from an EMBL/GenBank/DDBJ whole genome shotgun (WGS) entry which is preliminary data.</text>
</comment>
<accession>A0A2S6NLJ0</accession>